<protein>
    <submittedName>
        <fullName evidence="15">[Phe13]-bombesin receptor</fullName>
    </submittedName>
</protein>
<evidence type="ECO:0000313" key="16">
    <source>
        <dbReference type="Proteomes" id="UP000054359"/>
    </source>
</evidence>
<dbReference type="PROSITE" id="PS50262">
    <property type="entry name" value="G_PROTEIN_RECEP_F1_2"/>
    <property type="match status" value="1"/>
</dbReference>
<dbReference type="SMART" id="SM01381">
    <property type="entry name" value="7TM_GPCR_Srsx"/>
    <property type="match status" value="1"/>
</dbReference>
<dbReference type="GO" id="GO:0008188">
    <property type="term" value="F:neuropeptide receptor activity"/>
    <property type="evidence" value="ECO:0007669"/>
    <property type="project" value="TreeGrafter"/>
</dbReference>
<dbReference type="Proteomes" id="UP000054359">
    <property type="component" value="Unassembled WGS sequence"/>
</dbReference>
<evidence type="ECO:0000256" key="13">
    <source>
        <dbReference type="SAM" id="Phobius"/>
    </source>
</evidence>
<sequence>MSMELFDVGPITDESLCEGCPSTLSLVNHSNMEMMVANDMEDNGTWNSTEYVPYEERMETYIVPIVFAVVFVAGFLGNGTLICIFLRHRTMRTIPNTYIMSLAVGDFILIVGTVPFISTIYTFESWPYGEFICKLSEFLKDVSMGVTVFTLTMLSYDRYIAIVLPIKRHTNSNAKTMTIATAFGIWFLSILLATPGAYVSFLWEVPVSKDKVIYVCYPFPQNLMPWYPRVVVITKFMLLYGIPLILIASFYVMIAWHLMLSSRNSIGENPTQLKQLRSRTKVAKIVLAFVVIFAVCFFPSHVFLIWYYFDPNPNAHYNSFWHSWKIMGYVMTFANSCLNPIALYLISSVFRNYFKRYLFCCCCKPKEIRKETATFHST</sequence>
<dbReference type="Pfam" id="PF00001">
    <property type="entry name" value="7tm_1"/>
    <property type="match status" value="1"/>
</dbReference>
<keyword evidence="5 13" id="KW-1133">Transmembrane helix</keyword>
<accession>A0A087UM22</accession>
<comment type="similarity">
    <text evidence="2 12">Belongs to the G-protein coupled receptor 1 family.</text>
</comment>
<evidence type="ECO:0000256" key="11">
    <source>
        <dbReference type="ARBA" id="ARBA00023224"/>
    </source>
</evidence>
<feature type="transmembrane region" description="Helical" evidence="13">
    <location>
        <begin position="98"/>
        <end position="123"/>
    </location>
</feature>
<evidence type="ECO:0000256" key="2">
    <source>
        <dbReference type="ARBA" id="ARBA00010663"/>
    </source>
</evidence>
<proteinExistence type="inferred from homology"/>
<evidence type="ECO:0000256" key="6">
    <source>
        <dbReference type="ARBA" id="ARBA00023040"/>
    </source>
</evidence>
<evidence type="ECO:0000256" key="5">
    <source>
        <dbReference type="ARBA" id="ARBA00022989"/>
    </source>
</evidence>
<keyword evidence="3" id="KW-1003">Cell membrane</keyword>
<evidence type="ECO:0000256" key="7">
    <source>
        <dbReference type="ARBA" id="ARBA00023136"/>
    </source>
</evidence>
<keyword evidence="16" id="KW-1185">Reference proteome</keyword>
<evidence type="ECO:0000256" key="10">
    <source>
        <dbReference type="ARBA" id="ARBA00023180"/>
    </source>
</evidence>
<dbReference type="InterPro" id="IPR017452">
    <property type="entry name" value="GPCR_Rhodpsn_7TM"/>
</dbReference>
<keyword evidence="4 12" id="KW-0812">Transmembrane</keyword>
<dbReference type="CDD" id="cd15927">
    <property type="entry name" value="7tmA_Bombesin_R-like"/>
    <property type="match status" value="1"/>
</dbReference>
<evidence type="ECO:0000256" key="9">
    <source>
        <dbReference type="ARBA" id="ARBA00023170"/>
    </source>
</evidence>
<gene>
    <name evidence="15" type="ORF">X975_05361</name>
</gene>
<dbReference type="PRINTS" id="PR00237">
    <property type="entry name" value="GPCRRHODOPSN"/>
</dbReference>
<dbReference type="OrthoDB" id="10049706at2759"/>
<dbReference type="PRINTS" id="PR00358">
    <property type="entry name" value="BOMBESINR"/>
</dbReference>
<dbReference type="SUPFAM" id="SSF81321">
    <property type="entry name" value="Family A G protein-coupled receptor-like"/>
    <property type="match status" value="1"/>
</dbReference>
<evidence type="ECO:0000256" key="3">
    <source>
        <dbReference type="ARBA" id="ARBA00022475"/>
    </source>
</evidence>
<evidence type="ECO:0000256" key="4">
    <source>
        <dbReference type="ARBA" id="ARBA00022692"/>
    </source>
</evidence>
<keyword evidence="11 12" id="KW-0807">Transducer</keyword>
<dbReference type="PANTHER" id="PTHR45695:SF26">
    <property type="entry name" value="NEUROPEPTIDE CCHAMIDE-1 RECEPTOR"/>
    <property type="match status" value="1"/>
</dbReference>
<feature type="non-terminal residue" evidence="15">
    <location>
        <position position="378"/>
    </location>
</feature>
<evidence type="ECO:0000256" key="1">
    <source>
        <dbReference type="ARBA" id="ARBA00004651"/>
    </source>
</evidence>
<feature type="domain" description="G-protein coupled receptors family 1 profile" evidence="14">
    <location>
        <begin position="77"/>
        <end position="343"/>
    </location>
</feature>
<evidence type="ECO:0000313" key="15">
    <source>
        <dbReference type="EMBL" id="KFM78411.1"/>
    </source>
</evidence>
<dbReference type="InterPro" id="IPR001556">
    <property type="entry name" value="Bombsn_rcpt-like"/>
</dbReference>
<feature type="transmembrane region" description="Helical" evidence="13">
    <location>
        <begin position="178"/>
        <end position="201"/>
    </location>
</feature>
<name>A0A087UM22_STEMI</name>
<feature type="transmembrane region" description="Helical" evidence="13">
    <location>
        <begin position="61"/>
        <end position="86"/>
    </location>
</feature>
<keyword evidence="9 12" id="KW-0675">Receptor</keyword>
<dbReference type="EMBL" id="KK120510">
    <property type="protein sequence ID" value="KFM78411.1"/>
    <property type="molecule type" value="Genomic_DNA"/>
</dbReference>
<dbReference type="STRING" id="407821.A0A087UM22"/>
<keyword evidence="10" id="KW-0325">Glycoprotein</keyword>
<feature type="transmembrane region" description="Helical" evidence="13">
    <location>
        <begin position="143"/>
        <end position="166"/>
    </location>
</feature>
<keyword evidence="8" id="KW-1015">Disulfide bond</keyword>
<organism evidence="15 16">
    <name type="scientific">Stegodyphus mimosarum</name>
    <name type="common">African social velvet spider</name>
    <dbReference type="NCBI Taxonomy" id="407821"/>
    <lineage>
        <taxon>Eukaryota</taxon>
        <taxon>Metazoa</taxon>
        <taxon>Ecdysozoa</taxon>
        <taxon>Arthropoda</taxon>
        <taxon>Chelicerata</taxon>
        <taxon>Arachnida</taxon>
        <taxon>Araneae</taxon>
        <taxon>Araneomorphae</taxon>
        <taxon>Entelegynae</taxon>
        <taxon>Eresoidea</taxon>
        <taxon>Eresidae</taxon>
        <taxon>Stegodyphus</taxon>
    </lineage>
</organism>
<reference evidence="15 16" key="1">
    <citation type="submission" date="2013-11" db="EMBL/GenBank/DDBJ databases">
        <title>Genome sequencing of Stegodyphus mimosarum.</title>
        <authorList>
            <person name="Bechsgaard J."/>
        </authorList>
    </citation>
    <scope>NUCLEOTIDE SEQUENCE [LARGE SCALE GENOMIC DNA]</scope>
</reference>
<dbReference type="GO" id="GO:0005886">
    <property type="term" value="C:plasma membrane"/>
    <property type="evidence" value="ECO:0007669"/>
    <property type="project" value="UniProtKB-SubCell"/>
</dbReference>
<dbReference type="InterPro" id="IPR000276">
    <property type="entry name" value="GPCR_Rhodpsn"/>
</dbReference>
<evidence type="ECO:0000256" key="12">
    <source>
        <dbReference type="RuleBase" id="RU000688"/>
    </source>
</evidence>
<keyword evidence="6 12" id="KW-0297">G-protein coupled receptor</keyword>
<dbReference type="Gene3D" id="1.20.1070.10">
    <property type="entry name" value="Rhodopsin 7-helix transmembrane proteins"/>
    <property type="match status" value="1"/>
</dbReference>
<dbReference type="OMA" id="MSNSAMR"/>
<comment type="subcellular location">
    <subcellularLocation>
        <location evidence="1">Cell membrane</location>
        <topology evidence="1">Multi-pass membrane protein</topology>
    </subcellularLocation>
</comment>
<dbReference type="PROSITE" id="PS00237">
    <property type="entry name" value="G_PROTEIN_RECEP_F1_1"/>
    <property type="match status" value="1"/>
</dbReference>
<feature type="transmembrane region" description="Helical" evidence="13">
    <location>
        <begin position="282"/>
        <end position="306"/>
    </location>
</feature>
<evidence type="ECO:0000259" key="14">
    <source>
        <dbReference type="PROSITE" id="PS50262"/>
    </source>
</evidence>
<keyword evidence="7 13" id="KW-0472">Membrane</keyword>
<dbReference type="AlphaFoldDB" id="A0A087UM22"/>
<feature type="transmembrane region" description="Helical" evidence="13">
    <location>
        <begin position="326"/>
        <end position="346"/>
    </location>
</feature>
<dbReference type="PANTHER" id="PTHR45695">
    <property type="entry name" value="LEUCOKININ RECEPTOR-RELATED"/>
    <property type="match status" value="1"/>
</dbReference>
<evidence type="ECO:0000256" key="8">
    <source>
        <dbReference type="ARBA" id="ARBA00023157"/>
    </source>
</evidence>
<feature type="transmembrane region" description="Helical" evidence="13">
    <location>
        <begin position="237"/>
        <end position="261"/>
    </location>
</feature>